<accession>A0A1G7A0R4</accession>
<gene>
    <name evidence="1" type="ORF">SAMN05421720_103128</name>
</gene>
<dbReference type="OrthoDB" id="9771666at2"/>
<dbReference type="RefSeq" id="WP_092783616.1">
    <property type="nucleotide sequence ID" value="NZ_FNAP01000003.1"/>
</dbReference>
<sequence>MGRGLGWTVAALVAVGITGGVAGVASATDITECTTRSKKPTFVWHESEASIFYYVGPGGSFQPMDSAREAQEICTARGVRQRLRGRDCATVDWDYFACGCNVSPPINRTCDRFQRFLGVLTR</sequence>
<organism evidence="1 2">
    <name type="scientific">Rhodospira trueperi</name>
    <dbReference type="NCBI Taxonomy" id="69960"/>
    <lineage>
        <taxon>Bacteria</taxon>
        <taxon>Pseudomonadati</taxon>
        <taxon>Pseudomonadota</taxon>
        <taxon>Alphaproteobacteria</taxon>
        <taxon>Rhodospirillales</taxon>
        <taxon>Rhodospirillaceae</taxon>
        <taxon>Rhodospira</taxon>
    </lineage>
</organism>
<proteinExistence type="predicted"/>
<reference evidence="1 2" key="1">
    <citation type="submission" date="2016-10" db="EMBL/GenBank/DDBJ databases">
        <authorList>
            <person name="de Groot N.N."/>
        </authorList>
    </citation>
    <scope>NUCLEOTIDE SEQUENCE [LARGE SCALE GENOMIC DNA]</scope>
    <source>
        <strain evidence="1 2">ATCC 700224</strain>
    </source>
</reference>
<evidence type="ECO:0000313" key="2">
    <source>
        <dbReference type="Proteomes" id="UP000199412"/>
    </source>
</evidence>
<keyword evidence="2" id="KW-1185">Reference proteome</keyword>
<evidence type="ECO:0000313" key="1">
    <source>
        <dbReference type="EMBL" id="SDE08504.1"/>
    </source>
</evidence>
<dbReference type="AlphaFoldDB" id="A0A1G7A0R4"/>
<dbReference type="EMBL" id="FNAP01000003">
    <property type="protein sequence ID" value="SDE08504.1"/>
    <property type="molecule type" value="Genomic_DNA"/>
</dbReference>
<protein>
    <submittedName>
        <fullName evidence="1">Uncharacterized protein</fullName>
    </submittedName>
</protein>
<dbReference type="Proteomes" id="UP000199412">
    <property type="component" value="Unassembled WGS sequence"/>
</dbReference>
<name>A0A1G7A0R4_9PROT</name>